<dbReference type="GO" id="GO:0048046">
    <property type="term" value="C:apoplast"/>
    <property type="evidence" value="ECO:0007669"/>
    <property type="project" value="UniProtKB-SubCell"/>
</dbReference>
<dbReference type="PROSITE" id="PS51277">
    <property type="entry name" value="BURP"/>
    <property type="match status" value="1"/>
</dbReference>
<dbReference type="PANTHER" id="PTHR31458">
    <property type="entry name" value="POLYGALACTURONASE 1 BETA-LIKE PROTEIN 2"/>
    <property type="match status" value="1"/>
</dbReference>
<keyword evidence="3" id="KW-0964">Secreted</keyword>
<dbReference type="InterPro" id="IPR004873">
    <property type="entry name" value="BURP_dom"/>
</dbReference>
<evidence type="ECO:0000313" key="9">
    <source>
        <dbReference type="EMBL" id="KAK4790755.1"/>
    </source>
</evidence>
<reference evidence="9 10" key="1">
    <citation type="journal article" date="2023" name="Hortic Res">
        <title>Pangenome of water caltrop reveals structural variations and asymmetric subgenome divergence after allopolyploidization.</title>
        <authorList>
            <person name="Zhang X."/>
            <person name="Chen Y."/>
            <person name="Wang L."/>
            <person name="Yuan Y."/>
            <person name="Fang M."/>
            <person name="Shi L."/>
            <person name="Lu R."/>
            <person name="Comes H.P."/>
            <person name="Ma Y."/>
            <person name="Chen Y."/>
            <person name="Huang G."/>
            <person name="Zhou Y."/>
            <person name="Zheng Z."/>
            <person name="Qiu Y."/>
        </authorList>
    </citation>
    <scope>NUCLEOTIDE SEQUENCE [LARGE SCALE GENOMIC DNA]</scope>
    <source>
        <strain evidence="9">F231</strain>
    </source>
</reference>
<evidence type="ECO:0000259" key="8">
    <source>
        <dbReference type="PROSITE" id="PS51277"/>
    </source>
</evidence>
<proteinExistence type="predicted"/>
<accession>A0AAN7LRC8</accession>
<evidence type="ECO:0000256" key="6">
    <source>
        <dbReference type="ARBA" id="ARBA00023180"/>
    </source>
</evidence>
<gene>
    <name evidence="9" type="ORF">SAY86_018059</name>
</gene>
<protein>
    <recommendedName>
        <fullName evidence="8">BURP domain-containing protein</fullName>
    </recommendedName>
</protein>
<comment type="caution">
    <text evidence="9">The sequence shown here is derived from an EMBL/GenBank/DDBJ whole genome shotgun (WGS) entry which is preliminary data.</text>
</comment>
<dbReference type="Proteomes" id="UP001346149">
    <property type="component" value="Unassembled WGS sequence"/>
</dbReference>
<dbReference type="Pfam" id="PF03181">
    <property type="entry name" value="BURP"/>
    <property type="match status" value="1"/>
</dbReference>
<evidence type="ECO:0000256" key="1">
    <source>
        <dbReference type="ARBA" id="ARBA00004191"/>
    </source>
</evidence>
<dbReference type="AlphaFoldDB" id="A0AAN7LRC8"/>
<evidence type="ECO:0000256" key="4">
    <source>
        <dbReference type="ARBA" id="ARBA00022523"/>
    </source>
</evidence>
<keyword evidence="10" id="KW-1185">Reference proteome</keyword>
<evidence type="ECO:0000313" key="10">
    <source>
        <dbReference type="Proteomes" id="UP001346149"/>
    </source>
</evidence>
<dbReference type="PANTHER" id="PTHR31458:SF2">
    <property type="entry name" value="POLYGALACTURONASE 1 BETA-LIKE PROTEIN 2"/>
    <property type="match status" value="1"/>
</dbReference>
<evidence type="ECO:0000256" key="7">
    <source>
        <dbReference type="SAM" id="Phobius"/>
    </source>
</evidence>
<dbReference type="SMART" id="SM01045">
    <property type="entry name" value="BURP"/>
    <property type="match status" value="1"/>
</dbReference>
<dbReference type="EMBL" id="JAXQNO010000010">
    <property type="protein sequence ID" value="KAK4790755.1"/>
    <property type="molecule type" value="Genomic_DNA"/>
</dbReference>
<keyword evidence="7" id="KW-1133">Transmembrane helix</keyword>
<evidence type="ECO:0000256" key="2">
    <source>
        <dbReference type="ARBA" id="ARBA00004271"/>
    </source>
</evidence>
<sequence>MEVSDRAKPSAFSSPPPEEFILMGSLFFLLCCSLAVPNILLQHLPIVFNIEMLLRFSPFFTMQVTSVAAGGAHGATGDTDPFSPKASLIRYWNRQIGNGAPKPAFLMSKASPLNAVDAAAFSKLATRNALSDHLPSFCAAAGLLCFPDLSPSLKKHGTDSNFAVYSSRDFSNYRNQRLGGLDSFKKYSEGISLPVDSFRRYSRAGTGHDDKFDSYGSHGNAADQRFNSYGVETTGGTGEFHNYNDKVNVPHLNFNSYGTEGIGRANEFSKYTDETNHGDEKFTSYGRNGNGSPYDFKNYATDSNVMASDFSGYGERANGANDSFTSYGVKGNVPENTFMSYGSGGNGASDSFANYRDQSNVGDDSFRSYAKGSSSAKVNFASYGKSFNEGTDKFSLYGQGTKGESVGFKVYGININFKDYANKSDVSFARYTSRTEAAIAMNKASGSTVNKWIDPGKFFRESTLKEGNLMPMPDIRDKMPRRSFLPRAISSKLPFSSTRLAELKRMFHAGENSSMESMIVTALEECERAPSRGETKRCVGSIEDMLDFATSLLGRDVTVRSTENVAGSGKEVLIGRVAGVDSGKVTESVSCHQSLYPYLLYYCHSIPKVRVYEADLLDPSSKALINHGVAICHLDTSAWSPSHGAFRALGYGPGWIEEEEEEVTNEPASQLGKISHAKSEDSFICSAVPLDSKLPAAVADRWCSFSSGWLLSCLFRFSSDFPFDCFTEHPYRAPSSHSPVYTWVGLNMFLICLLHPLSFAQDLGRSCQDRYNKQCWGIGLGLGFRVVSLSPGFLRLGADYIVSAYKRTNRMTIFLDYDGTLVPENSIRKVPTPEVLAVLDASSVILRTLFL</sequence>
<evidence type="ECO:0000256" key="5">
    <source>
        <dbReference type="ARBA" id="ARBA00022729"/>
    </source>
</evidence>
<feature type="domain" description="BURP" evidence="8">
    <location>
        <begin position="458"/>
        <end position="688"/>
    </location>
</feature>
<keyword evidence="4" id="KW-0052">Apoplast</keyword>
<organism evidence="9 10">
    <name type="scientific">Trapa natans</name>
    <name type="common">Water chestnut</name>
    <dbReference type="NCBI Taxonomy" id="22666"/>
    <lineage>
        <taxon>Eukaryota</taxon>
        <taxon>Viridiplantae</taxon>
        <taxon>Streptophyta</taxon>
        <taxon>Embryophyta</taxon>
        <taxon>Tracheophyta</taxon>
        <taxon>Spermatophyta</taxon>
        <taxon>Magnoliopsida</taxon>
        <taxon>eudicotyledons</taxon>
        <taxon>Gunneridae</taxon>
        <taxon>Pentapetalae</taxon>
        <taxon>rosids</taxon>
        <taxon>malvids</taxon>
        <taxon>Myrtales</taxon>
        <taxon>Lythraceae</taxon>
        <taxon>Trapa</taxon>
    </lineage>
</organism>
<evidence type="ECO:0000256" key="3">
    <source>
        <dbReference type="ARBA" id="ARBA00022512"/>
    </source>
</evidence>
<feature type="transmembrane region" description="Helical" evidence="7">
    <location>
        <begin position="20"/>
        <end position="41"/>
    </location>
</feature>
<dbReference type="InterPro" id="IPR051897">
    <property type="entry name" value="PG-associated_BURP"/>
</dbReference>
<name>A0AAN7LRC8_TRANT</name>
<keyword evidence="7" id="KW-0472">Membrane</keyword>
<keyword evidence="3" id="KW-0134">Cell wall</keyword>
<comment type="subcellular location">
    <subcellularLocation>
        <location evidence="1">Secreted</location>
        <location evidence="1">Cell wall</location>
    </subcellularLocation>
    <subcellularLocation>
        <location evidence="2">Secreted</location>
        <location evidence="2">Extracellular space</location>
        <location evidence="2">Apoplast</location>
    </subcellularLocation>
</comment>
<keyword evidence="5" id="KW-0732">Signal</keyword>
<keyword evidence="6" id="KW-0325">Glycoprotein</keyword>
<keyword evidence="7" id="KW-0812">Transmembrane</keyword>